<dbReference type="OrthoDB" id="1639518at2"/>
<keyword evidence="7" id="KW-1185">Reference proteome</keyword>
<dbReference type="Gene3D" id="1.10.260.40">
    <property type="entry name" value="lambda repressor-like DNA-binding domains"/>
    <property type="match status" value="1"/>
</dbReference>
<evidence type="ECO:0000259" key="5">
    <source>
        <dbReference type="PROSITE" id="PS50932"/>
    </source>
</evidence>
<reference evidence="6 7" key="1">
    <citation type="submission" date="2018-12" db="EMBL/GenBank/DDBJ databases">
        <title>Bacillus yapensis draft genome sequence.</title>
        <authorList>
            <person name="Yu L."/>
            <person name="Xu X."/>
            <person name="Tang X."/>
        </authorList>
    </citation>
    <scope>NUCLEOTIDE SEQUENCE [LARGE SCALE GENOMIC DNA]</scope>
    <source>
        <strain evidence="6 7">XXST-01</strain>
    </source>
</reference>
<evidence type="ECO:0000256" key="1">
    <source>
        <dbReference type="ARBA" id="ARBA00022491"/>
    </source>
</evidence>
<protein>
    <submittedName>
        <fullName evidence="6">LacI family transcriptional regulator</fullName>
    </submittedName>
</protein>
<keyword evidence="3" id="KW-0238">DNA-binding</keyword>
<keyword evidence="4" id="KW-0804">Transcription</keyword>
<dbReference type="InterPro" id="IPR028082">
    <property type="entry name" value="Peripla_BP_I"/>
</dbReference>
<keyword evidence="1" id="KW-0678">Repressor</keyword>
<sequence length="334" mass="37497">MSNATIKDIARETGLSIATVSRVINNSGYASQEVKEKVLRVAKQLNYQPNAVARSLKIHRTNTIGVIIPDISNSYFMKICRGIEDTIHESGYNLIFVSSDEKVSKEKEMLQVLFEKRVDAIVLATTEENEEMIKKISEAGIPIILIDRKLRNSAIELDLVDEDNTCAAYQLTKHLIEQGHTKIGVINGSIKVSTGIERYEGFKLAMEEHCIEENPEYIYYGNFTEEDGIKAVNHFMKLEDRPTAIISFNNMMTFGAILQLIKNGFKIPDDVVIASYGEVEAAQFLRSSGIISVFQSPYEMGVKTGEIILGRLQNNIKAPVHEQFKPQLFTGNKK</sequence>
<keyword evidence="2" id="KW-0805">Transcription regulation</keyword>
<dbReference type="Pfam" id="PF00532">
    <property type="entry name" value="Peripla_BP_1"/>
    <property type="match status" value="1"/>
</dbReference>
<dbReference type="SUPFAM" id="SSF53822">
    <property type="entry name" value="Periplasmic binding protein-like I"/>
    <property type="match status" value="1"/>
</dbReference>
<comment type="caution">
    <text evidence="6">The sequence shown here is derived from an EMBL/GenBank/DDBJ whole genome shotgun (WGS) entry which is preliminary data.</text>
</comment>
<name>A0A3S0KQ33_9BACI</name>
<evidence type="ECO:0000313" key="6">
    <source>
        <dbReference type="EMBL" id="RTR35712.1"/>
    </source>
</evidence>
<dbReference type="PRINTS" id="PR00036">
    <property type="entry name" value="HTHLACI"/>
</dbReference>
<dbReference type="GO" id="GO:0000976">
    <property type="term" value="F:transcription cis-regulatory region binding"/>
    <property type="evidence" value="ECO:0007669"/>
    <property type="project" value="TreeGrafter"/>
</dbReference>
<evidence type="ECO:0000256" key="4">
    <source>
        <dbReference type="ARBA" id="ARBA00023163"/>
    </source>
</evidence>
<dbReference type="RefSeq" id="WP_126406293.1">
    <property type="nucleotide sequence ID" value="NZ_RXNT01000002.1"/>
</dbReference>
<dbReference type="InterPro" id="IPR000843">
    <property type="entry name" value="HTH_LacI"/>
</dbReference>
<dbReference type="InterPro" id="IPR010982">
    <property type="entry name" value="Lambda_DNA-bd_dom_sf"/>
</dbReference>
<organism evidence="6 7">
    <name type="scientific">Bacillus yapensis</name>
    <dbReference type="NCBI Taxonomy" id="2492960"/>
    <lineage>
        <taxon>Bacteria</taxon>
        <taxon>Bacillati</taxon>
        <taxon>Bacillota</taxon>
        <taxon>Bacilli</taxon>
        <taxon>Bacillales</taxon>
        <taxon>Bacillaceae</taxon>
        <taxon>Bacillus</taxon>
    </lineage>
</organism>
<dbReference type="CDD" id="cd01392">
    <property type="entry name" value="HTH_LacI"/>
    <property type="match status" value="1"/>
</dbReference>
<dbReference type="CDD" id="cd06267">
    <property type="entry name" value="PBP1_LacI_sugar_binding-like"/>
    <property type="match status" value="1"/>
</dbReference>
<evidence type="ECO:0000256" key="3">
    <source>
        <dbReference type="ARBA" id="ARBA00023125"/>
    </source>
</evidence>
<dbReference type="AlphaFoldDB" id="A0A3S0KQ33"/>
<dbReference type="SMART" id="SM00354">
    <property type="entry name" value="HTH_LACI"/>
    <property type="match status" value="1"/>
</dbReference>
<dbReference type="GO" id="GO:0003700">
    <property type="term" value="F:DNA-binding transcription factor activity"/>
    <property type="evidence" value="ECO:0007669"/>
    <property type="project" value="TreeGrafter"/>
</dbReference>
<evidence type="ECO:0000256" key="2">
    <source>
        <dbReference type="ARBA" id="ARBA00023015"/>
    </source>
</evidence>
<dbReference type="InterPro" id="IPR001761">
    <property type="entry name" value="Peripla_BP/Lac1_sug-bd_dom"/>
</dbReference>
<dbReference type="EMBL" id="RXNT01000002">
    <property type="protein sequence ID" value="RTR35712.1"/>
    <property type="molecule type" value="Genomic_DNA"/>
</dbReference>
<evidence type="ECO:0000313" key="7">
    <source>
        <dbReference type="Proteomes" id="UP000271374"/>
    </source>
</evidence>
<dbReference type="Gene3D" id="3.40.50.2300">
    <property type="match status" value="2"/>
</dbReference>
<accession>A0A3S0KQ33</accession>
<dbReference type="PANTHER" id="PTHR30146">
    <property type="entry name" value="LACI-RELATED TRANSCRIPTIONAL REPRESSOR"/>
    <property type="match status" value="1"/>
</dbReference>
<dbReference type="SUPFAM" id="SSF47413">
    <property type="entry name" value="lambda repressor-like DNA-binding domains"/>
    <property type="match status" value="1"/>
</dbReference>
<dbReference type="PANTHER" id="PTHR30146:SF148">
    <property type="entry name" value="HTH-TYPE TRANSCRIPTIONAL REPRESSOR PURR-RELATED"/>
    <property type="match status" value="1"/>
</dbReference>
<gene>
    <name evidence="6" type="ORF">EKG37_03505</name>
</gene>
<dbReference type="Pfam" id="PF00356">
    <property type="entry name" value="LacI"/>
    <property type="match status" value="1"/>
</dbReference>
<dbReference type="Proteomes" id="UP000271374">
    <property type="component" value="Unassembled WGS sequence"/>
</dbReference>
<dbReference type="PROSITE" id="PS50932">
    <property type="entry name" value="HTH_LACI_2"/>
    <property type="match status" value="1"/>
</dbReference>
<proteinExistence type="predicted"/>
<feature type="domain" description="HTH lacI-type" evidence="5">
    <location>
        <begin position="4"/>
        <end position="58"/>
    </location>
</feature>